<gene>
    <name evidence="8" type="ORF">G6F50_002545</name>
</gene>
<feature type="compositionally biased region" description="Basic and acidic residues" evidence="5">
    <location>
        <begin position="148"/>
        <end position="159"/>
    </location>
</feature>
<evidence type="ECO:0000256" key="2">
    <source>
        <dbReference type="ARBA" id="ARBA00022884"/>
    </source>
</evidence>
<evidence type="ECO:0000313" key="8">
    <source>
        <dbReference type="EMBL" id="KAG1573778.1"/>
    </source>
</evidence>
<dbReference type="Pfam" id="PF00076">
    <property type="entry name" value="RRM_1"/>
    <property type="match status" value="1"/>
</dbReference>
<keyword evidence="9" id="KW-1185">Reference proteome</keyword>
<organism evidence="8 9">
    <name type="scientific">Rhizopus delemar</name>
    <dbReference type="NCBI Taxonomy" id="936053"/>
    <lineage>
        <taxon>Eukaryota</taxon>
        <taxon>Fungi</taxon>
        <taxon>Fungi incertae sedis</taxon>
        <taxon>Mucoromycota</taxon>
        <taxon>Mucoromycotina</taxon>
        <taxon>Mucoromycetes</taxon>
        <taxon>Mucorales</taxon>
        <taxon>Mucorineae</taxon>
        <taxon>Rhizopodaceae</taxon>
        <taxon>Rhizopus</taxon>
    </lineage>
</organism>
<dbReference type="InterPro" id="IPR022023">
    <property type="entry name" value="U1snRNP70_N"/>
</dbReference>
<sequence length="190" mass="21658">MTDKLPPNLLKLFAPRPPLSYYPPLDKDPQKRVGCIVTGIASLVSELKNYDPDYVPWKSLAEKRKEKAIQIRLIRDQNGKARCYGFIEFEREKDMLAYKDTDGLKILGRRIIVDVERARTVKGWKPRRLGGRLGGRETKASQSSNNSFRDRGNQGRGYKAEAQEAIEIGEIDNAEEIDQEIAPKEADIRL</sequence>
<proteinExistence type="predicted"/>
<dbReference type="GO" id="GO:0005685">
    <property type="term" value="C:U1 snRNP"/>
    <property type="evidence" value="ECO:0007669"/>
    <property type="project" value="TreeGrafter"/>
</dbReference>
<evidence type="ECO:0000259" key="6">
    <source>
        <dbReference type="Pfam" id="PF00076"/>
    </source>
</evidence>
<dbReference type="PANTHER" id="PTHR13952:SF5">
    <property type="entry name" value="U1 SMALL NUCLEAR RIBONUCLEOPROTEIN 70 KDA"/>
    <property type="match status" value="1"/>
</dbReference>
<comment type="caution">
    <text evidence="8">The sequence shown here is derived from an EMBL/GenBank/DDBJ whole genome shotgun (WGS) entry which is preliminary data.</text>
</comment>
<keyword evidence="4" id="KW-0687">Ribonucleoprotein</keyword>
<feature type="region of interest" description="Disordered" evidence="5">
    <location>
        <begin position="126"/>
        <end position="159"/>
    </location>
</feature>
<reference evidence="8 9" key="1">
    <citation type="journal article" date="2020" name="Microb. Genom.">
        <title>Genetic diversity of clinical and environmental Mucorales isolates obtained from an investigation of mucormycosis cases among solid organ transplant recipients.</title>
        <authorList>
            <person name="Nguyen M.H."/>
            <person name="Kaul D."/>
            <person name="Muto C."/>
            <person name="Cheng S.J."/>
            <person name="Richter R.A."/>
            <person name="Bruno V.M."/>
            <person name="Liu G."/>
            <person name="Beyhan S."/>
            <person name="Sundermann A.J."/>
            <person name="Mounaud S."/>
            <person name="Pasculle A.W."/>
            <person name="Nierman W.C."/>
            <person name="Driscoll E."/>
            <person name="Cumbie R."/>
            <person name="Clancy C.J."/>
            <person name="Dupont C.L."/>
        </authorList>
    </citation>
    <scope>NUCLEOTIDE SEQUENCE [LARGE SCALE GENOMIC DNA]</scope>
    <source>
        <strain evidence="8 9">GL24</strain>
    </source>
</reference>
<dbReference type="GO" id="GO:0000398">
    <property type="term" value="P:mRNA splicing, via spliceosome"/>
    <property type="evidence" value="ECO:0007669"/>
    <property type="project" value="TreeGrafter"/>
</dbReference>
<accession>A0A9P6ZAD9</accession>
<dbReference type="EMBL" id="JAANIU010000243">
    <property type="protein sequence ID" value="KAG1573778.1"/>
    <property type="molecule type" value="Genomic_DNA"/>
</dbReference>
<evidence type="ECO:0000259" key="7">
    <source>
        <dbReference type="Pfam" id="PF12220"/>
    </source>
</evidence>
<evidence type="ECO:0000256" key="3">
    <source>
        <dbReference type="ARBA" id="ARBA00023242"/>
    </source>
</evidence>
<dbReference type="PANTHER" id="PTHR13952">
    <property type="entry name" value="U1 SMALL NUCLEAR RIBONUCLEOPROTEIN 70 KD"/>
    <property type="match status" value="1"/>
</dbReference>
<dbReference type="Proteomes" id="UP000740926">
    <property type="component" value="Unassembled WGS sequence"/>
</dbReference>
<evidence type="ECO:0000256" key="4">
    <source>
        <dbReference type="ARBA" id="ARBA00023274"/>
    </source>
</evidence>
<comment type="subcellular location">
    <subcellularLocation>
        <location evidence="1">Nucleus</location>
    </subcellularLocation>
</comment>
<dbReference type="GO" id="GO:0003729">
    <property type="term" value="F:mRNA binding"/>
    <property type="evidence" value="ECO:0007669"/>
    <property type="project" value="TreeGrafter"/>
</dbReference>
<dbReference type="GO" id="GO:0071011">
    <property type="term" value="C:precatalytic spliceosome"/>
    <property type="evidence" value="ECO:0007669"/>
    <property type="project" value="TreeGrafter"/>
</dbReference>
<dbReference type="GO" id="GO:0071004">
    <property type="term" value="C:U2-type prespliceosome"/>
    <property type="evidence" value="ECO:0007669"/>
    <property type="project" value="TreeGrafter"/>
</dbReference>
<feature type="domain" description="RRM" evidence="6">
    <location>
        <begin position="69"/>
        <end position="111"/>
    </location>
</feature>
<evidence type="ECO:0008006" key="10">
    <source>
        <dbReference type="Google" id="ProtNLM"/>
    </source>
</evidence>
<dbReference type="AlphaFoldDB" id="A0A9P6ZAD9"/>
<dbReference type="GO" id="GO:0030619">
    <property type="term" value="F:U1 snRNA binding"/>
    <property type="evidence" value="ECO:0007669"/>
    <property type="project" value="TreeGrafter"/>
</dbReference>
<dbReference type="Pfam" id="PF12220">
    <property type="entry name" value="U1snRNP70_N"/>
    <property type="match status" value="1"/>
</dbReference>
<dbReference type="InterPro" id="IPR051183">
    <property type="entry name" value="U1_U11-U12_snRNP_70-35kDa"/>
</dbReference>
<evidence type="ECO:0000256" key="5">
    <source>
        <dbReference type="SAM" id="MobiDB-lite"/>
    </source>
</evidence>
<evidence type="ECO:0000256" key="1">
    <source>
        <dbReference type="ARBA" id="ARBA00004123"/>
    </source>
</evidence>
<dbReference type="InterPro" id="IPR000504">
    <property type="entry name" value="RRM_dom"/>
</dbReference>
<dbReference type="InterPro" id="IPR012677">
    <property type="entry name" value="Nucleotide-bd_a/b_plait_sf"/>
</dbReference>
<keyword evidence="2" id="KW-0694">RNA-binding</keyword>
<evidence type="ECO:0000313" key="9">
    <source>
        <dbReference type="Proteomes" id="UP000740926"/>
    </source>
</evidence>
<dbReference type="Gene3D" id="3.30.70.330">
    <property type="match status" value="1"/>
</dbReference>
<keyword evidence="3" id="KW-0539">Nucleus</keyword>
<dbReference type="InterPro" id="IPR035979">
    <property type="entry name" value="RBD_domain_sf"/>
</dbReference>
<protein>
    <recommendedName>
        <fullName evidence="10">RRM domain-containing protein</fullName>
    </recommendedName>
</protein>
<name>A0A9P6ZAD9_9FUNG</name>
<feature type="domain" description="U1 small nuclear ribonucleoprotein of 70kDa N-terminal" evidence="7">
    <location>
        <begin position="3"/>
        <end position="68"/>
    </location>
</feature>
<dbReference type="SUPFAM" id="SSF54928">
    <property type="entry name" value="RNA-binding domain, RBD"/>
    <property type="match status" value="1"/>
</dbReference>